<proteinExistence type="predicted"/>
<dbReference type="EMBL" id="JBHSNA010000052">
    <property type="protein sequence ID" value="MFC5568417.1"/>
    <property type="molecule type" value="Genomic_DNA"/>
</dbReference>
<dbReference type="InterPro" id="IPR011053">
    <property type="entry name" value="Single_hybrid_motif"/>
</dbReference>
<reference evidence="2" key="1">
    <citation type="journal article" date="2014" name="Int. J. Syst. Evol. Microbiol.">
        <title>Complete genome of a new Firmicutes species belonging to the dominant human colonic microbiota ('Ruminococcus bicirculans') reveals two chromosomes and a selective capacity to utilize plant glucans.</title>
        <authorList>
            <consortium name="NISC Comparative Sequencing Program"/>
            <person name="Wegmann U."/>
            <person name="Louis P."/>
            <person name="Goesmann A."/>
            <person name="Henrissat B."/>
            <person name="Duncan S.H."/>
            <person name="Flint H.J."/>
        </authorList>
    </citation>
    <scope>NUCLEOTIDE SEQUENCE</scope>
    <source>
        <strain evidence="2">KACC 12504</strain>
    </source>
</reference>
<accession>A0ABW0SGE4</accession>
<reference evidence="4" key="2">
    <citation type="journal article" date="2019" name="Int. J. Syst. Evol. Microbiol.">
        <title>The Global Catalogue of Microorganisms (GCM) 10K type strain sequencing project: providing services to taxonomists for standard genome sequencing and annotation.</title>
        <authorList>
            <consortium name="The Broad Institute Genomics Platform"/>
            <consortium name="The Broad Institute Genome Sequencing Center for Infectious Disease"/>
            <person name="Wu L."/>
            <person name="Ma J."/>
        </authorList>
    </citation>
    <scope>NUCLEOTIDE SEQUENCE [LARGE SCALE GENOMIC DNA]</scope>
    <source>
        <strain evidence="4">KACC 11588</strain>
    </source>
</reference>
<feature type="domain" description="Lipoyl-binding" evidence="1">
    <location>
        <begin position="1"/>
        <end position="36"/>
    </location>
</feature>
<comment type="caution">
    <text evidence="2">The sequence shown here is derived from an EMBL/GenBank/DDBJ whole genome shotgun (WGS) entry which is preliminary data.</text>
</comment>
<keyword evidence="4" id="KW-1185">Reference proteome</keyword>
<protein>
    <submittedName>
        <fullName evidence="2">Biotin/lipoyl-containing protein</fullName>
    </submittedName>
</protein>
<dbReference type="Proteomes" id="UP001596056">
    <property type="component" value="Unassembled WGS sequence"/>
</dbReference>
<sequence>AMKMETGIHADRDGTIKAVHVQPGAQIDAKDLLVEME</sequence>
<dbReference type="SUPFAM" id="SSF51230">
    <property type="entry name" value="Single hybrid motif"/>
    <property type="match status" value="1"/>
</dbReference>
<dbReference type="CDD" id="cd06850">
    <property type="entry name" value="biotinyl_domain"/>
    <property type="match status" value="1"/>
</dbReference>
<dbReference type="InterPro" id="IPR000089">
    <property type="entry name" value="Biotin_lipoyl"/>
</dbReference>
<name>A0ABW0SGE4_9RHOB</name>
<dbReference type="RefSeq" id="WP_377110372.1">
    <property type="nucleotide sequence ID" value="NZ_JBHSNA010000023.1"/>
</dbReference>
<feature type="non-terminal residue" evidence="2">
    <location>
        <position position="1"/>
    </location>
</feature>
<evidence type="ECO:0000313" key="3">
    <source>
        <dbReference type="EMBL" id="MFC5568417.1"/>
    </source>
</evidence>
<reference evidence="2" key="3">
    <citation type="submission" date="2024-09" db="EMBL/GenBank/DDBJ databases">
        <authorList>
            <person name="Sun Q."/>
            <person name="Mori K."/>
        </authorList>
    </citation>
    <scope>NUCLEOTIDE SEQUENCE</scope>
    <source>
        <strain evidence="2">KACC 12504</strain>
    </source>
</reference>
<dbReference type="Pfam" id="PF00364">
    <property type="entry name" value="Biotin_lipoyl"/>
    <property type="match status" value="1"/>
</dbReference>
<organism evidence="2 4">
    <name type="scientific">Rubellimicrobium aerolatum</name>
    <dbReference type="NCBI Taxonomy" id="490979"/>
    <lineage>
        <taxon>Bacteria</taxon>
        <taxon>Pseudomonadati</taxon>
        <taxon>Pseudomonadota</taxon>
        <taxon>Alphaproteobacteria</taxon>
        <taxon>Rhodobacterales</taxon>
        <taxon>Roseobacteraceae</taxon>
        <taxon>Rubellimicrobium</taxon>
    </lineage>
</organism>
<gene>
    <name evidence="2" type="ORF">ACFPOC_16330</name>
    <name evidence="3" type="ORF">ACFPOC_18695</name>
</gene>
<dbReference type="EMBL" id="JBHSNA010000023">
    <property type="protein sequence ID" value="MFC5567981.1"/>
    <property type="molecule type" value="Genomic_DNA"/>
</dbReference>
<evidence type="ECO:0000259" key="1">
    <source>
        <dbReference type="Pfam" id="PF00364"/>
    </source>
</evidence>
<evidence type="ECO:0000313" key="2">
    <source>
        <dbReference type="EMBL" id="MFC5567981.1"/>
    </source>
</evidence>
<dbReference type="Gene3D" id="2.40.50.100">
    <property type="match status" value="1"/>
</dbReference>
<evidence type="ECO:0000313" key="4">
    <source>
        <dbReference type="Proteomes" id="UP001596056"/>
    </source>
</evidence>